<sequence length="105" mass="11576">MRDFQDRQYYITGQITFSVFSDDCVFKDPTTKVKGPDTYSNAVASLFDPDVSRADLISAEVLDPHTLRFRDISAADAFISALVPSFGAPPAPPVTLLQLSRVTVY</sequence>
<gene>
    <name evidence="1" type="ORF">WJX81_003957</name>
</gene>
<keyword evidence="2" id="KW-1185">Reference proteome</keyword>
<comment type="caution">
    <text evidence="1">The sequence shown here is derived from an EMBL/GenBank/DDBJ whole genome shotgun (WGS) entry which is preliminary data.</text>
</comment>
<name>A0AAW1QJW5_9CHLO</name>
<dbReference type="AlphaFoldDB" id="A0AAW1QJW5"/>
<evidence type="ECO:0000313" key="2">
    <source>
        <dbReference type="Proteomes" id="UP001445335"/>
    </source>
</evidence>
<dbReference type="Proteomes" id="UP001445335">
    <property type="component" value="Unassembled WGS sequence"/>
</dbReference>
<organism evidence="1 2">
    <name type="scientific">Elliptochloris bilobata</name>
    <dbReference type="NCBI Taxonomy" id="381761"/>
    <lineage>
        <taxon>Eukaryota</taxon>
        <taxon>Viridiplantae</taxon>
        <taxon>Chlorophyta</taxon>
        <taxon>core chlorophytes</taxon>
        <taxon>Trebouxiophyceae</taxon>
        <taxon>Trebouxiophyceae incertae sedis</taxon>
        <taxon>Elliptochloris clade</taxon>
        <taxon>Elliptochloris</taxon>
    </lineage>
</organism>
<dbReference type="EMBL" id="JALJOU010000098">
    <property type="protein sequence ID" value="KAK9821722.1"/>
    <property type="molecule type" value="Genomic_DNA"/>
</dbReference>
<reference evidence="1 2" key="1">
    <citation type="journal article" date="2024" name="Nat. Commun.">
        <title>Phylogenomics reveals the evolutionary origins of lichenization in chlorophyte algae.</title>
        <authorList>
            <person name="Puginier C."/>
            <person name="Libourel C."/>
            <person name="Otte J."/>
            <person name="Skaloud P."/>
            <person name="Haon M."/>
            <person name="Grisel S."/>
            <person name="Petersen M."/>
            <person name="Berrin J.G."/>
            <person name="Delaux P.M."/>
            <person name="Dal Grande F."/>
            <person name="Keller J."/>
        </authorList>
    </citation>
    <scope>NUCLEOTIDE SEQUENCE [LARGE SCALE GENOMIC DNA]</scope>
    <source>
        <strain evidence="1 2">SAG 245.80</strain>
    </source>
</reference>
<evidence type="ECO:0000313" key="1">
    <source>
        <dbReference type="EMBL" id="KAK9821722.1"/>
    </source>
</evidence>
<proteinExistence type="predicted"/>
<accession>A0AAW1QJW5</accession>
<protein>
    <submittedName>
        <fullName evidence="1">Uncharacterized protein</fullName>
    </submittedName>
</protein>